<gene>
    <name evidence="1" type="ORF">Bhyg_14322</name>
</gene>
<name>A0A9Q0MPS4_9DIPT</name>
<dbReference type="EMBL" id="WJQU01000004">
    <property type="protein sequence ID" value="KAJ6635736.1"/>
    <property type="molecule type" value="Genomic_DNA"/>
</dbReference>
<organism evidence="1 2">
    <name type="scientific">Pseudolycoriella hygida</name>
    <dbReference type="NCBI Taxonomy" id="35572"/>
    <lineage>
        <taxon>Eukaryota</taxon>
        <taxon>Metazoa</taxon>
        <taxon>Ecdysozoa</taxon>
        <taxon>Arthropoda</taxon>
        <taxon>Hexapoda</taxon>
        <taxon>Insecta</taxon>
        <taxon>Pterygota</taxon>
        <taxon>Neoptera</taxon>
        <taxon>Endopterygota</taxon>
        <taxon>Diptera</taxon>
        <taxon>Nematocera</taxon>
        <taxon>Sciaroidea</taxon>
        <taxon>Sciaridae</taxon>
        <taxon>Pseudolycoriella</taxon>
    </lineage>
</organism>
<proteinExistence type="predicted"/>
<protein>
    <submittedName>
        <fullName evidence="1">Uncharacterized protein</fullName>
    </submittedName>
</protein>
<accession>A0A9Q0MPS4</accession>
<evidence type="ECO:0000313" key="1">
    <source>
        <dbReference type="EMBL" id="KAJ6635736.1"/>
    </source>
</evidence>
<evidence type="ECO:0000313" key="2">
    <source>
        <dbReference type="Proteomes" id="UP001151699"/>
    </source>
</evidence>
<keyword evidence="2" id="KW-1185">Reference proteome</keyword>
<comment type="caution">
    <text evidence="1">The sequence shown here is derived from an EMBL/GenBank/DDBJ whole genome shotgun (WGS) entry which is preliminary data.</text>
</comment>
<dbReference type="Proteomes" id="UP001151699">
    <property type="component" value="Chromosome C"/>
</dbReference>
<reference evidence="1" key="1">
    <citation type="submission" date="2022-07" db="EMBL/GenBank/DDBJ databases">
        <authorList>
            <person name="Trinca V."/>
            <person name="Uliana J.V.C."/>
            <person name="Torres T.T."/>
            <person name="Ward R.J."/>
            <person name="Monesi N."/>
        </authorList>
    </citation>
    <scope>NUCLEOTIDE SEQUENCE</scope>
    <source>
        <strain evidence="1">HSMRA1968</strain>
        <tissue evidence="1">Whole embryos</tissue>
    </source>
</reference>
<sequence length="12" mass="1493">MYRIEVTPTKRV</sequence>